<organism evidence="6 7">
    <name type="scientific">Rhodanobacter lindaniclasticus</name>
    <dbReference type="NCBI Taxonomy" id="75310"/>
    <lineage>
        <taxon>Bacteria</taxon>
        <taxon>Pseudomonadati</taxon>
        <taxon>Pseudomonadota</taxon>
        <taxon>Gammaproteobacteria</taxon>
        <taxon>Lysobacterales</taxon>
        <taxon>Rhodanobacteraceae</taxon>
        <taxon>Rhodanobacter</taxon>
    </lineage>
</organism>
<dbReference type="Proteomes" id="UP000306317">
    <property type="component" value="Unassembled WGS sequence"/>
</dbReference>
<dbReference type="GO" id="GO:0016020">
    <property type="term" value="C:membrane"/>
    <property type="evidence" value="ECO:0007669"/>
    <property type="project" value="UniProtKB-SubCell"/>
</dbReference>
<evidence type="ECO:0000256" key="3">
    <source>
        <dbReference type="ARBA" id="ARBA00022989"/>
    </source>
</evidence>
<evidence type="ECO:0000256" key="5">
    <source>
        <dbReference type="SAM" id="Phobius"/>
    </source>
</evidence>
<accession>A0A4S3KC68</accession>
<dbReference type="Gene3D" id="1.20.120.550">
    <property type="entry name" value="Membrane associated eicosanoid/glutathione metabolism-like domain"/>
    <property type="match status" value="1"/>
</dbReference>
<comment type="subcellular location">
    <subcellularLocation>
        <location evidence="1">Membrane</location>
    </subcellularLocation>
</comment>
<dbReference type="InterPro" id="IPR023352">
    <property type="entry name" value="MAPEG-like_dom_sf"/>
</dbReference>
<evidence type="ECO:0000256" key="2">
    <source>
        <dbReference type="ARBA" id="ARBA00022692"/>
    </source>
</evidence>
<protein>
    <recommendedName>
        <fullName evidence="8">MAPEG family protein</fullName>
    </recommendedName>
</protein>
<sequence>MRAPSPEGCFVTTELCMLLWSVVLGLVQIALAASCSFGQRGLDWIVSARDEVKPPLVGIGGRLDRARANFLETFPLFAAAVLAAHVLQQHDQLTVLGAQLYFWARVLYVPVYAAGIPYLRSLTWAVSVAGIVLLLVALA</sequence>
<evidence type="ECO:0000256" key="1">
    <source>
        <dbReference type="ARBA" id="ARBA00004370"/>
    </source>
</evidence>
<gene>
    <name evidence="6" type="ORF">B1991_15065</name>
</gene>
<proteinExistence type="predicted"/>
<dbReference type="EMBL" id="MWIO01000047">
    <property type="protein sequence ID" value="THD06012.1"/>
    <property type="molecule type" value="Genomic_DNA"/>
</dbReference>
<name>A0A4S3KC68_9GAMM</name>
<reference evidence="6 7" key="1">
    <citation type="submission" date="2017-02" db="EMBL/GenBank/DDBJ databases">
        <title>Whole genome sequencing of Rhodanobacter lindaniclasticus DSM 17932.</title>
        <authorList>
            <person name="Kumar S."/>
            <person name="Patil P."/>
            <person name="Patil P.B."/>
        </authorList>
    </citation>
    <scope>NUCLEOTIDE SEQUENCE [LARGE SCALE GENOMIC DNA]</scope>
    <source>
        <strain evidence="6 7">DSM 17932</strain>
    </source>
</reference>
<comment type="caution">
    <text evidence="6">The sequence shown here is derived from an EMBL/GenBank/DDBJ whole genome shotgun (WGS) entry which is preliminary data.</text>
</comment>
<dbReference type="AlphaFoldDB" id="A0A4S3KC68"/>
<evidence type="ECO:0000256" key="4">
    <source>
        <dbReference type="ARBA" id="ARBA00023136"/>
    </source>
</evidence>
<feature type="transmembrane region" description="Helical" evidence="5">
    <location>
        <begin position="121"/>
        <end position="138"/>
    </location>
</feature>
<dbReference type="SUPFAM" id="SSF161084">
    <property type="entry name" value="MAPEG domain-like"/>
    <property type="match status" value="1"/>
</dbReference>
<keyword evidence="7" id="KW-1185">Reference proteome</keyword>
<keyword evidence="3 5" id="KW-1133">Transmembrane helix</keyword>
<dbReference type="InterPro" id="IPR001129">
    <property type="entry name" value="Membr-assoc_MAPEG"/>
</dbReference>
<dbReference type="Pfam" id="PF01124">
    <property type="entry name" value="MAPEG"/>
    <property type="match status" value="1"/>
</dbReference>
<evidence type="ECO:0000313" key="7">
    <source>
        <dbReference type="Proteomes" id="UP000306317"/>
    </source>
</evidence>
<feature type="transmembrane region" description="Helical" evidence="5">
    <location>
        <begin position="70"/>
        <end position="87"/>
    </location>
</feature>
<dbReference type="PROSITE" id="PS51257">
    <property type="entry name" value="PROKAR_LIPOPROTEIN"/>
    <property type="match status" value="1"/>
</dbReference>
<keyword evidence="2 5" id="KW-0812">Transmembrane</keyword>
<evidence type="ECO:0008006" key="8">
    <source>
        <dbReference type="Google" id="ProtNLM"/>
    </source>
</evidence>
<keyword evidence="4 5" id="KW-0472">Membrane</keyword>
<evidence type="ECO:0000313" key="6">
    <source>
        <dbReference type="EMBL" id="THD06012.1"/>
    </source>
</evidence>
<dbReference type="PANTHER" id="PTHR35371:SF1">
    <property type="entry name" value="BLR7753 PROTEIN"/>
    <property type="match status" value="1"/>
</dbReference>
<dbReference type="PANTHER" id="PTHR35371">
    <property type="entry name" value="INNER MEMBRANE PROTEIN"/>
    <property type="match status" value="1"/>
</dbReference>